<proteinExistence type="predicted"/>
<keyword evidence="4" id="KW-0238">DNA-binding</keyword>
<keyword evidence="5" id="KW-0804">Transcription</keyword>
<keyword evidence="2" id="KW-0862">Zinc</keyword>
<comment type="caution">
    <text evidence="8">The sequence shown here is derived from an EMBL/GenBank/DDBJ whole genome shotgun (WGS) entry which is preliminary data.</text>
</comment>
<evidence type="ECO:0000256" key="4">
    <source>
        <dbReference type="ARBA" id="ARBA00023125"/>
    </source>
</evidence>
<reference evidence="8 9" key="1">
    <citation type="submission" date="2024-04" db="EMBL/GenBank/DDBJ databases">
        <title>genome sequences of Mucor flavus KT1a and Helicostylum pulchrum KT1b strains isolation_sourced from the surface of a dry-aged beef.</title>
        <authorList>
            <person name="Toyotome T."/>
            <person name="Hosono M."/>
            <person name="Torimaru M."/>
            <person name="Fukuda K."/>
            <person name="Mikami N."/>
        </authorList>
    </citation>
    <scope>NUCLEOTIDE SEQUENCE [LARGE SCALE GENOMIC DNA]</scope>
    <source>
        <strain evidence="8 9">KT1b</strain>
    </source>
</reference>
<evidence type="ECO:0000313" key="8">
    <source>
        <dbReference type="EMBL" id="GAA5801111.1"/>
    </source>
</evidence>
<accession>A0ABP9Y298</accession>
<dbReference type="InterPro" id="IPR007219">
    <property type="entry name" value="XnlR_reg_dom"/>
</dbReference>
<evidence type="ECO:0000256" key="2">
    <source>
        <dbReference type="ARBA" id="ARBA00022833"/>
    </source>
</evidence>
<dbReference type="CDD" id="cd12148">
    <property type="entry name" value="fungal_TF_MHR"/>
    <property type="match status" value="1"/>
</dbReference>
<dbReference type="SMART" id="SM00906">
    <property type="entry name" value="Fungal_trans"/>
    <property type="match status" value="1"/>
</dbReference>
<keyword evidence="6" id="KW-0539">Nucleus</keyword>
<evidence type="ECO:0000313" key="9">
    <source>
        <dbReference type="Proteomes" id="UP001476247"/>
    </source>
</evidence>
<evidence type="ECO:0000256" key="1">
    <source>
        <dbReference type="ARBA" id="ARBA00022723"/>
    </source>
</evidence>
<keyword evidence="9" id="KW-1185">Reference proteome</keyword>
<sequence>MKYFTKVHMYCPIINKIQFLEQYYFHNPTPPDKYILFAMTSIVLSVFLPNVLKIEYFNYTVEQLTECQEALKEKALKLLAIVYKRSMISTVQALILLSMFTNSEVDEEDTSHWFMTGMAIRMAQDLGLHRDCTKWKMPDYEVELRKRIWYAAYLMDRWVASELGRPISIFDHEFDVELPTPYEIHTPFTSVRDNTPLLILEAESSLQQKKPVYSCFLYMITLSQILGQILVGFHSTRGKQNPYANLELLHVLDRNLLNWKQSLPVELNLDTVETSMEEFYAPACTVNMVFECTWILLYRPFIKLSRDRPENTELAVKALSICTASAKNLVTIVESVQHHSFLALPWNMAVQ</sequence>
<keyword evidence="3" id="KW-0805">Transcription regulation</keyword>
<dbReference type="Proteomes" id="UP001476247">
    <property type="component" value="Unassembled WGS sequence"/>
</dbReference>
<evidence type="ECO:0000256" key="5">
    <source>
        <dbReference type="ARBA" id="ARBA00023163"/>
    </source>
</evidence>
<evidence type="ECO:0000259" key="7">
    <source>
        <dbReference type="SMART" id="SM00906"/>
    </source>
</evidence>
<evidence type="ECO:0000256" key="6">
    <source>
        <dbReference type="ARBA" id="ARBA00023242"/>
    </source>
</evidence>
<dbReference type="PANTHER" id="PTHR31313:SF81">
    <property type="entry name" value="TY1 ENHANCER ACTIVATOR"/>
    <property type="match status" value="1"/>
</dbReference>
<evidence type="ECO:0000256" key="3">
    <source>
        <dbReference type="ARBA" id="ARBA00023015"/>
    </source>
</evidence>
<dbReference type="Pfam" id="PF04082">
    <property type="entry name" value="Fungal_trans"/>
    <property type="match status" value="1"/>
</dbReference>
<dbReference type="PANTHER" id="PTHR31313">
    <property type="entry name" value="TY1 ENHANCER ACTIVATOR"/>
    <property type="match status" value="1"/>
</dbReference>
<dbReference type="InterPro" id="IPR051615">
    <property type="entry name" value="Transcr_Regulatory_Elem"/>
</dbReference>
<dbReference type="EMBL" id="BAABUJ010000017">
    <property type="protein sequence ID" value="GAA5801111.1"/>
    <property type="molecule type" value="Genomic_DNA"/>
</dbReference>
<gene>
    <name evidence="8" type="ORF">HPULCUR_006553</name>
</gene>
<keyword evidence="1" id="KW-0479">Metal-binding</keyword>
<feature type="domain" description="Xylanolytic transcriptional activator regulatory" evidence="7">
    <location>
        <begin position="112"/>
        <end position="185"/>
    </location>
</feature>
<organism evidence="8 9">
    <name type="scientific">Helicostylum pulchrum</name>
    <dbReference type="NCBI Taxonomy" id="562976"/>
    <lineage>
        <taxon>Eukaryota</taxon>
        <taxon>Fungi</taxon>
        <taxon>Fungi incertae sedis</taxon>
        <taxon>Mucoromycota</taxon>
        <taxon>Mucoromycotina</taxon>
        <taxon>Mucoromycetes</taxon>
        <taxon>Mucorales</taxon>
        <taxon>Mucorineae</taxon>
        <taxon>Mucoraceae</taxon>
        <taxon>Helicostylum</taxon>
    </lineage>
</organism>
<name>A0ABP9Y298_9FUNG</name>
<protein>
    <recommendedName>
        <fullName evidence="7">Xylanolytic transcriptional activator regulatory domain-containing protein</fullName>
    </recommendedName>
</protein>